<evidence type="ECO:0000256" key="1">
    <source>
        <dbReference type="SAM" id="Phobius"/>
    </source>
</evidence>
<feature type="transmembrane region" description="Helical" evidence="1">
    <location>
        <begin position="44"/>
        <end position="66"/>
    </location>
</feature>
<dbReference type="EMBL" id="JBDLBR010000002">
    <property type="protein sequence ID" value="MEN7537054.1"/>
    <property type="molecule type" value="Genomic_DNA"/>
</dbReference>
<keyword evidence="1" id="KW-0812">Transmembrane</keyword>
<keyword evidence="3" id="KW-1185">Reference proteome</keyword>
<dbReference type="Proteomes" id="UP001484535">
    <property type="component" value="Unassembled WGS sequence"/>
</dbReference>
<evidence type="ECO:0000313" key="2">
    <source>
        <dbReference type="EMBL" id="MEN7537054.1"/>
    </source>
</evidence>
<reference evidence="2 3" key="1">
    <citation type="submission" date="2024-05" db="EMBL/GenBank/DDBJ databases">
        <authorList>
            <person name="Park S."/>
        </authorList>
    </citation>
    <scope>NUCLEOTIDE SEQUENCE [LARGE SCALE GENOMIC DNA]</scope>
    <source>
        <strain evidence="2 3">DGU5</strain>
    </source>
</reference>
<sequence length="238" mass="26776">MPLSARSGWQAGVSLKRGTTVIKRDLFNVSDLGLWQWLADNSEVISILLSLFMLVVWATYLQLILVQYRATRRSSILITRAAGKGIRSRCLITNMSSLPIYVTSLIGKLHIGEREIELPLTDLQEHPEDLGNDPRSSMAQGSLNTGEYLNIGHFDDIIRRMLEANDEGDIQVTDVDRIELTVVAFHGWRDLPVGAVRNFKIELSSGGVPKILPLSLATEQISQRHRRRQLSRKLEAHL</sequence>
<evidence type="ECO:0000313" key="3">
    <source>
        <dbReference type="Proteomes" id="UP001484535"/>
    </source>
</evidence>
<dbReference type="RefSeq" id="WP_346784504.1">
    <property type="nucleotide sequence ID" value="NZ_JBDLBR010000002.1"/>
</dbReference>
<accession>A0ABV0CW16</accession>
<gene>
    <name evidence="2" type="ORF">ABDJ38_07700</name>
</gene>
<comment type="caution">
    <text evidence="2">The sequence shown here is derived from an EMBL/GenBank/DDBJ whole genome shotgun (WGS) entry which is preliminary data.</text>
</comment>
<organism evidence="2 3">
    <name type="scientific">Aurantiacibacter flavus</name>
    <dbReference type="NCBI Taxonomy" id="3145232"/>
    <lineage>
        <taxon>Bacteria</taxon>
        <taxon>Pseudomonadati</taxon>
        <taxon>Pseudomonadota</taxon>
        <taxon>Alphaproteobacteria</taxon>
        <taxon>Sphingomonadales</taxon>
        <taxon>Erythrobacteraceae</taxon>
        <taxon>Aurantiacibacter</taxon>
    </lineage>
</organism>
<protein>
    <submittedName>
        <fullName evidence="2">Uncharacterized protein</fullName>
    </submittedName>
</protein>
<name>A0ABV0CW16_9SPHN</name>
<proteinExistence type="predicted"/>
<keyword evidence="1" id="KW-0472">Membrane</keyword>
<keyword evidence="1" id="KW-1133">Transmembrane helix</keyword>